<protein>
    <submittedName>
        <fullName evidence="2">NR LBD domain-containing protein</fullName>
    </submittedName>
</protein>
<name>A0A0N4ZNA9_PARTI</name>
<sequence>MDEIELERIHNNEFIELLELVGKFYISYVLNQCEEFLINKNEILFFLKLLLSYTFRLPNLENECMSKIK</sequence>
<proteinExistence type="predicted"/>
<evidence type="ECO:0000313" key="1">
    <source>
        <dbReference type="Proteomes" id="UP000038045"/>
    </source>
</evidence>
<dbReference type="WBParaSite" id="PTRK_0001002350.1">
    <property type="protein sequence ID" value="PTRK_0001002350.1"/>
    <property type="gene ID" value="PTRK_0001002350"/>
</dbReference>
<accession>A0A0N4ZNA9</accession>
<reference evidence="2" key="1">
    <citation type="submission" date="2017-02" db="UniProtKB">
        <authorList>
            <consortium name="WormBaseParasite"/>
        </authorList>
    </citation>
    <scope>IDENTIFICATION</scope>
</reference>
<dbReference type="AlphaFoldDB" id="A0A0N4ZNA9"/>
<keyword evidence="1" id="KW-1185">Reference proteome</keyword>
<dbReference type="Proteomes" id="UP000038045">
    <property type="component" value="Unplaced"/>
</dbReference>
<organism evidence="1 2">
    <name type="scientific">Parastrongyloides trichosuri</name>
    <name type="common">Possum-specific nematode worm</name>
    <dbReference type="NCBI Taxonomy" id="131310"/>
    <lineage>
        <taxon>Eukaryota</taxon>
        <taxon>Metazoa</taxon>
        <taxon>Ecdysozoa</taxon>
        <taxon>Nematoda</taxon>
        <taxon>Chromadorea</taxon>
        <taxon>Rhabditida</taxon>
        <taxon>Tylenchina</taxon>
        <taxon>Panagrolaimomorpha</taxon>
        <taxon>Strongyloidoidea</taxon>
        <taxon>Strongyloididae</taxon>
        <taxon>Parastrongyloides</taxon>
    </lineage>
</organism>
<evidence type="ECO:0000313" key="2">
    <source>
        <dbReference type="WBParaSite" id="PTRK_0001002350.1"/>
    </source>
</evidence>